<dbReference type="EMBL" id="CM010630">
    <property type="protein sequence ID" value="RID71476.1"/>
    <property type="molecule type" value="Genomic_DNA"/>
</dbReference>
<dbReference type="PANTHER" id="PTHR13620">
    <property type="entry name" value="3-5 EXONUCLEASE"/>
    <property type="match status" value="1"/>
</dbReference>
<dbReference type="GO" id="GO:0008408">
    <property type="term" value="F:3'-5' exonuclease activity"/>
    <property type="evidence" value="ECO:0007669"/>
    <property type="project" value="InterPro"/>
</dbReference>
<dbReference type="AlphaFoldDB" id="A0A398A8H0"/>
<evidence type="ECO:0000256" key="1">
    <source>
        <dbReference type="ARBA" id="ARBA00022722"/>
    </source>
</evidence>
<dbReference type="Gene3D" id="3.30.420.10">
    <property type="entry name" value="Ribonuclease H-like superfamily/Ribonuclease H"/>
    <property type="match status" value="1"/>
</dbReference>
<name>A0A398A8H0_BRACM</name>
<evidence type="ECO:0000313" key="6">
    <source>
        <dbReference type="Proteomes" id="UP000264353"/>
    </source>
</evidence>
<accession>A0A398A8H0</accession>
<evidence type="ECO:0000256" key="2">
    <source>
        <dbReference type="ARBA" id="ARBA00022801"/>
    </source>
</evidence>
<evidence type="ECO:0000256" key="3">
    <source>
        <dbReference type="SAM" id="MobiDB-lite"/>
    </source>
</evidence>
<dbReference type="InterPro" id="IPR036397">
    <property type="entry name" value="RNaseH_sf"/>
</dbReference>
<dbReference type="CDD" id="cd06141">
    <property type="entry name" value="WRN_exo"/>
    <property type="match status" value="1"/>
</dbReference>
<dbReference type="InterPro" id="IPR051132">
    <property type="entry name" value="3-5_Exonuclease_domain"/>
</dbReference>
<sequence>SSPGSYNSDDNSYSPPPPPRRYYVDSPADTLQLGVGNECLVIQLSHCDHVPDELRIFLLDPDTIFIGVRNSQDARKLAKSRHELQIGELLDLRNYAQDCRGRSMRRCSFEEIVDVCMRCPGVRLDPEISMSDWSAEDLSHEQIRQASLDVYVCFQLGVCHRIWEG</sequence>
<dbReference type="SUPFAM" id="SSF53098">
    <property type="entry name" value="Ribonuclease H-like"/>
    <property type="match status" value="1"/>
</dbReference>
<evidence type="ECO:0000259" key="4">
    <source>
        <dbReference type="Pfam" id="PF01612"/>
    </source>
</evidence>
<evidence type="ECO:0000313" key="5">
    <source>
        <dbReference type="EMBL" id="RID71476.1"/>
    </source>
</evidence>
<organism evidence="5 6">
    <name type="scientific">Brassica campestris</name>
    <name type="common">Field mustard</name>
    <dbReference type="NCBI Taxonomy" id="3711"/>
    <lineage>
        <taxon>Eukaryota</taxon>
        <taxon>Viridiplantae</taxon>
        <taxon>Streptophyta</taxon>
        <taxon>Embryophyta</taxon>
        <taxon>Tracheophyta</taxon>
        <taxon>Spermatophyta</taxon>
        <taxon>Magnoliopsida</taxon>
        <taxon>eudicotyledons</taxon>
        <taxon>Gunneridae</taxon>
        <taxon>Pentapetalae</taxon>
        <taxon>rosids</taxon>
        <taxon>malvids</taxon>
        <taxon>Brassicales</taxon>
        <taxon>Brassicaceae</taxon>
        <taxon>Brassiceae</taxon>
        <taxon>Brassica</taxon>
    </lineage>
</organism>
<dbReference type="InterPro" id="IPR002562">
    <property type="entry name" value="3'-5'_exonuclease_dom"/>
</dbReference>
<dbReference type="GO" id="GO:0006139">
    <property type="term" value="P:nucleobase-containing compound metabolic process"/>
    <property type="evidence" value="ECO:0007669"/>
    <property type="project" value="InterPro"/>
</dbReference>
<feature type="domain" description="3'-5' exonuclease" evidence="4">
    <location>
        <begin position="31"/>
        <end position="156"/>
    </location>
</feature>
<dbReference type="GO" id="GO:0003676">
    <property type="term" value="F:nucleic acid binding"/>
    <property type="evidence" value="ECO:0007669"/>
    <property type="project" value="InterPro"/>
</dbReference>
<feature type="non-terminal residue" evidence="5">
    <location>
        <position position="1"/>
    </location>
</feature>
<feature type="region of interest" description="Disordered" evidence="3">
    <location>
        <begin position="1"/>
        <end position="20"/>
    </location>
</feature>
<dbReference type="Proteomes" id="UP000264353">
    <property type="component" value="Chromosome A3"/>
</dbReference>
<reference evidence="5 6" key="1">
    <citation type="submission" date="2018-06" db="EMBL/GenBank/DDBJ databases">
        <title>WGS assembly of Brassica rapa FPsc.</title>
        <authorList>
            <person name="Bowman J."/>
            <person name="Kohchi T."/>
            <person name="Yamato K."/>
            <person name="Jenkins J."/>
            <person name="Shu S."/>
            <person name="Ishizaki K."/>
            <person name="Yamaoka S."/>
            <person name="Nishihama R."/>
            <person name="Nakamura Y."/>
            <person name="Berger F."/>
            <person name="Adam C."/>
            <person name="Aki S."/>
            <person name="Althoff F."/>
            <person name="Araki T."/>
            <person name="Arteaga-Vazquez M."/>
            <person name="Balasubrmanian S."/>
            <person name="Bauer D."/>
            <person name="Boehm C."/>
            <person name="Briginshaw L."/>
            <person name="Caballero-Perez J."/>
            <person name="Catarino B."/>
            <person name="Chen F."/>
            <person name="Chiyoda S."/>
            <person name="Chovatia M."/>
            <person name="Davies K."/>
            <person name="Delmans M."/>
            <person name="Demura T."/>
            <person name="Dierschke T."/>
            <person name="Dolan L."/>
            <person name="Dorantes-Acosta A."/>
            <person name="Eklund D."/>
            <person name="Florent S."/>
            <person name="Flores-Sandoval E."/>
            <person name="Fujiyama A."/>
            <person name="Fukuzawa H."/>
            <person name="Galik B."/>
            <person name="Grimanelli D."/>
            <person name="Grimwood J."/>
            <person name="Grossniklaus U."/>
            <person name="Hamada T."/>
            <person name="Haseloff J."/>
            <person name="Hetherington A."/>
            <person name="Higo A."/>
            <person name="Hirakawa Y."/>
            <person name="Hundley H."/>
            <person name="Ikeda Y."/>
            <person name="Inoue K."/>
            <person name="Inoue S."/>
            <person name="Ishida S."/>
            <person name="Jia Q."/>
            <person name="Kakita M."/>
            <person name="Kanazawa T."/>
            <person name="Kawai Y."/>
            <person name="Kawashima T."/>
            <person name="Kennedy M."/>
            <person name="Kinose K."/>
            <person name="Kinoshita T."/>
            <person name="Kohara Y."/>
            <person name="Koide E."/>
            <person name="Komatsu K."/>
            <person name="Kopischke S."/>
            <person name="Kubo M."/>
            <person name="Kyozuka J."/>
            <person name="Lagercrantz U."/>
            <person name="Lin S."/>
            <person name="Lindquist E."/>
            <person name="Lipzen A."/>
            <person name="Lu C."/>
            <person name="Luna E."/>
            <person name="Martienssen R."/>
            <person name="Minamino N."/>
            <person name="Mizutani M."/>
            <person name="Mizutani M."/>
            <person name="Mochizuki N."/>
            <person name="Monte I."/>
            <person name="Mosher R."/>
            <person name="Nagasaki H."/>
            <person name="Nakagami H."/>
            <person name="Naramoto S."/>
            <person name="Nishitani K."/>
            <person name="Ohtani M."/>
            <person name="Okamoto T."/>
            <person name="Okumura M."/>
            <person name="Phillips J."/>
            <person name="Pollak B."/>
            <person name="Reinders A."/>
            <person name="Roevekamp M."/>
            <person name="Sano R."/>
            <person name="Sawa S."/>
            <person name="Schmid M."/>
            <person name="Shirakawa M."/>
            <person name="Solano R."/>
            <person name="Spunde A."/>
            <person name="Suetsugu N."/>
            <person name="Sugano S."/>
            <person name="Sugiyama A."/>
            <person name="Sun R."/>
            <person name="Suzuki Y."/>
            <person name="Takenaka M."/>
            <person name="Takezawa D."/>
            <person name="Tomogane H."/>
            <person name="Tsuzuki M."/>
            <person name="Ueda T."/>
            <person name="Umeda M."/>
            <person name="Ward J."/>
            <person name="Watanabe Y."/>
            <person name="Yazaki K."/>
            <person name="Yokoyama R."/>
            <person name="Yoshitake Y."/>
            <person name="Yotsui I."/>
            <person name="Zachgo S."/>
            <person name="Schmutz J."/>
        </authorList>
    </citation>
    <scope>NUCLEOTIDE SEQUENCE [LARGE SCALE GENOMIC DNA]</scope>
    <source>
        <strain evidence="6">cv. B-3</strain>
    </source>
</reference>
<protein>
    <recommendedName>
        <fullName evidence="4">3'-5' exonuclease domain-containing protein</fullName>
    </recommendedName>
</protein>
<dbReference type="Pfam" id="PF01612">
    <property type="entry name" value="DNA_pol_A_exo1"/>
    <property type="match status" value="1"/>
</dbReference>
<keyword evidence="2" id="KW-0378">Hydrolase</keyword>
<gene>
    <name evidence="5" type="ORF">BRARA_C03412</name>
</gene>
<dbReference type="PANTHER" id="PTHR13620:SF59">
    <property type="entry name" value="POLYNUCLEOTIDYL TRANSFERASE, RIBONUCLEASE H-LIKE SUPERFAMILY PROTEIN"/>
    <property type="match status" value="1"/>
</dbReference>
<proteinExistence type="predicted"/>
<dbReference type="InterPro" id="IPR012337">
    <property type="entry name" value="RNaseH-like_sf"/>
</dbReference>
<feature type="compositionally biased region" description="Low complexity" evidence="3">
    <location>
        <begin position="1"/>
        <end position="13"/>
    </location>
</feature>
<keyword evidence="1" id="KW-0540">Nuclease</keyword>